<dbReference type="GO" id="GO:0016303">
    <property type="term" value="F:1-phosphatidylinositol-3-kinase activity"/>
    <property type="evidence" value="ECO:0007669"/>
    <property type="project" value="UniProtKB-EC"/>
</dbReference>
<accession>A0AAJ7SU97</accession>
<evidence type="ECO:0000256" key="14">
    <source>
        <dbReference type="ARBA" id="ARBA00023136"/>
    </source>
</evidence>
<comment type="cofactor">
    <cofactor evidence="1">
        <name>Ca(2+)</name>
        <dbReference type="ChEBI" id="CHEBI:29108"/>
    </cofactor>
</comment>
<feature type="region of interest" description="Disordered" evidence="18">
    <location>
        <begin position="296"/>
        <end position="316"/>
    </location>
</feature>
<dbReference type="GO" id="GO:0016477">
    <property type="term" value="P:cell migration"/>
    <property type="evidence" value="ECO:0007669"/>
    <property type="project" value="TreeGrafter"/>
</dbReference>
<dbReference type="InterPro" id="IPR029071">
    <property type="entry name" value="Ubiquitin-like_domsf"/>
</dbReference>
<dbReference type="InterPro" id="IPR015433">
    <property type="entry name" value="PI3/4_kinase"/>
</dbReference>
<dbReference type="GO" id="GO:0005634">
    <property type="term" value="C:nucleus"/>
    <property type="evidence" value="ECO:0007669"/>
    <property type="project" value="UniProtKB-SubCell"/>
</dbReference>
<dbReference type="SMART" id="SM00145">
    <property type="entry name" value="PI3Ka"/>
    <property type="match status" value="1"/>
</dbReference>
<dbReference type="Gene3D" id="3.10.20.90">
    <property type="entry name" value="Phosphatidylinositol 3-kinase Catalytic Subunit, Chain A, domain 1"/>
    <property type="match status" value="1"/>
</dbReference>
<dbReference type="Gene3D" id="1.25.40.70">
    <property type="entry name" value="Phosphatidylinositol 3-kinase, accessory domain (PIK)"/>
    <property type="match status" value="1"/>
</dbReference>
<feature type="region of interest" description="Disordered" evidence="18">
    <location>
        <begin position="709"/>
        <end position="742"/>
    </location>
</feature>
<evidence type="ECO:0000256" key="10">
    <source>
        <dbReference type="ARBA" id="ARBA00022741"/>
    </source>
</evidence>
<dbReference type="PROSITE" id="PS50195">
    <property type="entry name" value="PX"/>
    <property type="match status" value="1"/>
</dbReference>
<evidence type="ECO:0000256" key="7">
    <source>
        <dbReference type="ARBA" id="ARBA00022475"/>
    </source>
</evidence>
<evidence type="ECO:0000256" key="2">
    <source>
        <dbReference type="ARBA" id="ARBA00001946"/>
    </source>
</evidence>
<keyword evidence="12" id="KW-0067">ATP-binding</keyword>
<keyword evidence="25" id="KW-1185">Reference proteome</keyword>
<gene>
    <name evidence="26 27" type="primary">LOC116939884</name>
</gene>
<evidence type="ECO:0000256" key="6">
    <source>
        <dbReference type="ARBA" id="ARBA00006209"/>
    </source>
</evidence>
<dbReference type="FunFam" id="3.30.1520.10:FF:000006">
    <property type="entry name" value="Phosphatidylinositol 4-phosphate 3-kinase C2 domain-containing subunit alpha"/>
    <property type="match status" value="1"/>
</dbReference>
<dbReference type="PROSITE" id="PS51547">
    <property type="entry name" value="C2_PI3K"/>
    <property type="match status" value="1"/>
</dbReference>
<comment type="similarity">
    <text evidence="6">Belongs to the PI3/PI4-kinase family. Type III PI4K subfamily.</text>
</comment>
<dbReference type="Pfam" id="PF00168">
    <property type="entry name" value="C2"/>
    <property type="match status" value="1"/>
</dbReference>
<evidence type="ECO:0000256" key="16">
    <source>
        <dbReference type="ARBA" id="ARBA00023985"/>
    </source>
</evidence>
<keyword evidence="9" id="KW-0808">Transferase</keyword>
<evidence type="ECO:0000256" key="12">
    <source>
        <dbReference type="ARBA" id="ARBA00022840"/>
    </source>
</evidence>
<comment type="cofactor">
    <cofactor evidence="2">
        <name>Mg(2+)</name>
        <dbReference type="ChEBI" id="CHEBI:18420"/>
    </cofactor>
</comment>
<dbReference type="RefSeq" id="XP_032804754.1">
    <property type="nucleotide sequence ID" value="XM_032948863.1"/>
</dbReference>
<comment type="catalytic activity">
    <reaction evidence="17">
        <text>a 1,2-diacyl-sn-glycero-3-phospho-(1D-myo-inositol 4-phosphate) + ATP = a 1,2-diacyl-sn-glycero-3-phospho-(1D-myo-inositol-3,4-bisphosphate) + ADP + H(+)</text>
        <dbReference type="Rhea" id="RHEA:18373"/>
        <dbReference type="ChEBI" id="CHEBI:15378"/>
        <dbReference type="ChEBI" id="CHEBI:30616"/>
        <dbReference type="ChEBI" id="CHEBI:57658"/>
        <dbReference type="ChEBI" id="CHEBI:58178"/>
        <dbReference type="ChEBI" id="CHEBI:456216"/>
        <dbReference type="EC" id="2.7.1.154"/>
    </reaction>
    <physiologicalReaction direction="left-to-right" evidence="17">
        <dbReference type="Rhea" id="RHEA:18374"/>
    </physiologicalReaction>
</comment>
<keyword evidence="11" id="KW-0418">Kinase</keyword>
<dbReference type="GO" id="GO:0035091">
    <property type="term" value="F:phosphatidylinositol binding"/>
    <property type="evidence" value="ECO:0007669"/>
    <property type="project" value="InterPro"/>
</dbReference>
<dbReference type="Gene3D" id="1.10.1070.11">
    <property type="entry name" value="Phosphatidylinositol 3-/4-kinase, catalytic domain"/>
    <property type="match status" value="1"/>
</dbReference>
<dbReference type="GO" id="GO:0005524">
    <property type="term" value="F:ATP binding"/>
    <property type="evidence" value="ECO:0007669"/>
    <property type="project" value="UniProtKB-KW"/>
</dbReference>
<comment type="catalytic activity">
    <reaction evidence="16">
        <text>a 1,2-diacyl-sn-glycero-3-phospho-(1D-myo-inositol) + ATP = a 1,2-diacyl-sn-glycero-3-phospho-(1D-myo-inositol-3-phosphate) + ADP + H(+)</text>
        <dbReference type="Rhea" id="RHEA:12709"/>
        <dbReference type="ChEBI" id="CHEBI:15378"/>
        <dbReference type="ChEBI" id="CHEBI:30616"/>
        <dbReference type="ChEBI" id="CHEBI:57880"/>
        <dbReference type="ChEBI" id="CHEBI:58088"/>
        <dbReference type="ChEBI" id="CHEBI:456216"/>
        <dbReference type="EC" id="2.7.1.137"/>
    </reaction>
    <physiologicalReaction direction="left-to-right" evidence="16">
        <dbReference type="Rhea" id="RHEA:12710"/>
    </physiologicalReaction>
</comment>
<dbReference type="SUPFAM" id="SSF49562">
    <property type="entry name" value="C2 domain (Calcium/lipid-binding domain, CaLB)"/>
    <property type="match status" value="2"/>
</dbReference>
<dbReference type="InterPro" id="IPR036871">
    <property type="entry name" value="PX_dom_sf"/>
</dbReference>
<protein>
    <submittedName>
        <fullName evidence="26 27">Phosphatidylinositol 4-phosphate 3-kinase C2 domain-containing subunit alpha-like isoform X1</fullName>
    </submittedName>
</protein>
<evidence type="ECO:0000259" key="19">
    <source>
        <dbReference type="PROSITE" id="PS50004"/>
    </source>
</evidence>
<dbReference type="InterPro" id="IPR001683">
    <property type="entry name" value="PX_dom"/>
</dbReference>
<evidence type="ECO:0000259" key="24">
    <source>
        <dbReference type="PROSITE" id="PS51547"/>
    </source>
</evidence>
<dbReference type="RefSeq" id="XP_032804753.1">
    <property type="nucleotide sequence ID" value="XM_032948862.1"/>
</dbReference>
<evidence type="ECO:0000256" key="4">
    <source>
        <dbReference type="ARBA" id="ARBA00004236"/>
    </source>
</evidence>
<dbReference type="GO" id="GO:0005737">
    <property type="term" value="C:cytoplasm"/>
    <property type="evidence" value="ECO:0007669"/>
    <property type="project" value="UniProtKB-SubCell"/>
</dbReference>
<feature type="compositionally biased region" description="Polar residues" evidence="18">
    <location>
        <begin position="299"/>
        <end position="309"/>
    </location>
</feature>
<dbReference type="Gene3D" id="3.30.1520.10">
    <property type="entry name" value="Phox-like domain"/>
    <property type="match status" value="1"/>
</dbReference>
<evidence type="ECO:0000256" key="8">
    <source>
        <dbReference type="ARBA" id="ARBA00022490"/>
    </source>
</evidence>
<dbReference type="GO" id="GO:0048015">
    <property type="term" value="P:phosphatidylinositol-mediated signaling"/>
    <property type="evidence" value="ECO:0007669"/>
    <property type="project" value="TreeGrafter"/>
</dbReference>
<dbReference type="PROSITE" id="PS50290">
    <property type="entry name" value="PI3_4_KINASE_3"/>
    <property type="match status" value="1"/>
</dbReference>
<dbReference type="FunFam" id="3.30.1010.10:FF:000001">
    <property type="entry name" value="Phosphatidylinositol 4-phosphate 3-kinase C2 domain-containing subunit beta"/>
    <property type="match status" value="1"/>
</dbReference>
<feature type="domain" description="C2 PI3K-type" evidence="24">
    <location>
        <begin position="790"/>
        <end position="950"/>
    </location>
</feature>
<organism evidence="25 26">
    <name type="scientific">Petromyzon marinus</name>
    <name type="common">Sea lamprey</name>
    <dbReference type="NCBI Taxonomy" id="7757"/>
    <lineage>
        <taxon>Eukaryota</taxon>
        <taxon>Metazoa</taxon>
        <taxon>Chordata</taxon>
        <taxon>Craniata</taxon>
        <taxon>Vertebrata</taxon>
        <taxon>Cyclostomata</taxon>
        <taxon>Hyperoartia</taxon>
        <taxon>Petromyzontiformes</taxon>
        <taxon>Petromyzontidae</taxon>
        <taxon>Petromyzon</taxon>
    </lineage>
</organism>
<evidence type="ECO:0000256" key="1">
    <source>
        <dbReference type="ARBA" id="ARBA00001913"/>
    </source>
</evidence>
<feature type="domain" description="PX" evidence="20">
    <location>
        <begin position="1532"/>
        <end position="1648"/>
    </location>
</feature>
<feature type="region of interest" description="Disordered" evidence="18">
    <location>
        <begin position="48"/>
        <end position="89"/>
    </location>
</feature>
<dbReference type="FunFam" id="2.60.40.150:FF:000036">
    <property type="entry name" value="phosphatidylinositol 4-phosphate 3-kinase C2 domain-containing subunit beta"/>
    <property type="match status" value="1"/>
</dbReference>
<keyword evidence="10" id="KW-0547">Nucleotide-binding</keyword>
<keyword evidence="7" id="KW-1003">Cell membrane</keyword>
<dbReference type="GO" id="GO:0043491">
    <property type="term" value="P:phosphatidylinositol 3-kinase/protein kinase B signal transduction"/>
    <property type="evidence" value="ECO:0007669"/>
    <property type="project" value="TreeGrafter"/>
</dbReference>
<dbReference type="InterPro" id="IPR035892">
    <property type="entry name" value="C2_domain_sf"/>
</dbReference>
<dbReference type="PROSITE" id="PS50004">
    <property type="entry name" value="C2"/>
    <property type="match status" value="1"/>
</dbReference>
<dbReference type="CDD" id="cd04012">
    <property type="entry name" value="C2A_PI3K_class_II"/>
    <property type="match status" value="1"/>
</dbReference>
<keyword evidence="13" id="KW-0443">Lipid metabolism</keyword>
<dbReference type="InterPro" id="IPR000341">
    <property type="entry name" value="PI3K_Ras-bd_dom"/>
</dbReference>
<evidence type="ECO:0000259" key="20">
    <source>
        <dbReference type="PROSITE" id="PS50195"/>
    </source>
</evidence>
<dbReference type="PANTHER" id="PTHR10048:SF28">
    <property type="entry name" value="PHOSPHATIDYLINOSITOL 4-PHOSPHATE 3-KINASE C2 DOMAIN-CONTAINING SUBUNIT ALPHA"/>
    <property type="match status" value="1"/>
</dbReference>
<dbReference type="SMART" id="SM00142">
    <property type="entry name" value="PI3K_C2"/>
    <property type="match status" value="1"/>
</dbReference>
<keyword evidence="14" id="KW-0472">Membrane</keyword>
<dbReference type="Pfam" id="PF00613">
    <property type="entry name" value="PI3Ka"/>
    <property type="match status" value="1"/>
</dbReference>
<dbReference type="SUPFAM" id="SSF48371">
    <property type="entry name" value="ARM repeat"/>
    <property type="match status" value="1"/>
</dbReference>
<dbReference type="SMART" id="SM00239">
    <property type="entry name" value="C2"/>
    <property type="match status" value="2"/>
</dbReference>
<dbReference type="Gene3D" id="3.30.1010.10">
    <property type="entry name" value="Phosphatidylinositol 3-kinase Catalytic Subunit, Chain A, domain 4"/>
    <property type="match status" value="1"/>
</dbReference>
<evidence type="ECO:0000256" key="13">
    <source>
        <dbReference type="ARBA" id="ARBA00023098"/>
    </source>
</evidence>
<dbReference type="PROSITE" id="PS51545">
    <property type="entry name" value="PIK_HELICAL"/>
    <property type="match status" value="1"/>
</dbReference>
<dbReference type="FunFam" id="2.60.40.150:FF:000065">
    <property type="entry name" value="phosphatidylinositol 4-phosphate 3-kinase C2 domain-containing subunit beta"/>
    <property type="match status" value="1"/>
</dbReference>
<evidence type="ECO:0000256" key="18">
    <source>
        <dbReference type="SAM" id="MobiDB-lite"/>
    </source>
</evidence>
<dbReference type="PROSITE" id="PS51546">
    <property type="entry name" value="PI3K_RBD"/>
    <property type="match status" value="1"/>
</dbReference>
<feature type="region of interest" description="Disordered" evidence="18">
    <location>
        <begin position="129"/>
        <end position="157"/>
    </location>
</feature>
<dbReference type="Gene3D" id="2.60.40.150">
    <property type="entry name" value="C2 domain"/>
    <property type="match status" value="2"/>
</dbReference>
<dbReference type="PANTHER" id="PTHR10048">
    <property type="entry name" value="PHOSPHATIDYLINOSITOL KINASE"/>
    <property type="match status" value="1"/>
</dbReference>
<dbReference type="InterPro" id="IPR042236">
    <property type="entry name" value="PI3K_accessory_sf"/>
</dbReference>
<evidence type="ECO:0000259" key="22">
    <source>
        <dbReference type="PROSITE" id="PS51545"/>
    </source>
</evidence>
<dbReference type="SUPFAM" id="SSF54236">
    <property type="entry name" value="Ubiquitin-like"/>
    <property type="match status" value="1"/>
</dbReference>
<evidence type="ECO:0000256" key="17">
    <source>
        <dbReference type="ARBA" id="ARBA00029297"/>
    </source>
</evidence>
<dbReference type="InterPro" id="IPR001263">
    <property type="entry name" value="PI3K_accessory_dom"/>
</dbReference>
<dbReference type="InterPro" id="IPR036940">
    <property type="entry name" value="PI3/4_kinase_cat_sf"/>
</dbReference>
<evidence type="ECO:0000313" key="26">
    <source>
        <dbReference type="RefSeq" id="XP_032804753.1"/>
    </source>
</evidence>
<feature type="region of interest" description="Disordered" evidence="18">
    <location>
        <begin position="874"/>
        <end position="895"/>
    </location>
</feature>
<name>A0AAJ7SU97_PETMA</name>
<feature type="region of interest" description="Disordered" evidence="18">
    <location>
        <begin position="1"/>
        <end position="28"/>
    </location>
</feature>
<feature type="domain" description="PI3K/PI4K catalytic" evidence="21">
    <location>
        <begin position="1215"/>
        <end position="1493"/>
    </location>
</feature>
<dbReference type="CDD" id="cd05166">
    <property type="entry name" value="PI3Kc_II"/>
    <property type="match status" value="1"/>
</dbReference>
<feature type="domain" description="PIK helical" evidence="22">
    <location>
        <begin position="969"/>
        <end position="1145"/>
    </location>
</feature>
<evidence type="ECO:0000256" key="3">
    <source>
        <dbReference type="ARBA" id="ARBA00004123"/>
    </source>
</evidence>
<sequence length="1798" mass="198731">MAQLESGGMMRRGPSSARSGARVRAYSAESVGMEEALRMEADALAKLQKSKTKGAVSQHGGQAEAKSAGSRREAPASGASGPARSQLDSDLISFPEGDLERRRQQKAAEAKDLADLELLLFVNGTGTGTSTITPAQPAPVMSPALPTVSGRAPSTPLPSFSPLSAPSHAVLQTQMLPLSRSLPQSQTLPPNHLMGTLPFAAAPQQISLCPSGYSQPMAGFAKDSNLTRNHAVAAVSYSYPQLQAAFPQWGTAGSLAAFPMHRPVVGFTPPGAGYTHAAHTAEWAEVYNKIATIKKTRQSESQGSGQKSPSDFEALDLNPVSLKSPETLRSGGCDWLDLDPIGKLPQTVGESAKMNGGVKDVQSRTGAIAAGAAAPDTDPWDAVLLQPQSQAGSQKIVTEADGNSDGNRLSGPVEGRPTSPAASRPLSRTLSDEAPLESGSRGKGNISSKCSNVGDGSSEDALFKSSDRKNEEVASFCDMISKLREEHPHMSCSNLGFVLSPVLLERDLSKENVSVKVTIEMEGLQQPVTFTCDVSSPVELIVIQALCCTHDDLGKVVTSDYVLRVCGREEVLQSRQCLGSHEHIHLCRKFDTDIRLQLLHVSAMRHDLARTSEDDADPTDLQQHLHLYSHPLKHTVSRKGLSQLMDAYHNELDIFLQTKWEQHRGMERVAHATKAVCSALSHIETPDVTEAVQALRHAANRPRHTTIEATGATASERLSVENKRSHTLPGRQDARRAGSSGEVEAKAERLTAALYELVELYCAAFDADFLPGATEGVVARDAAVREAPGVADTLRFTLHAAHHVPAGWITSYEKYNIVCSLTHGGRPILQPYKCQSGRMYKSFFHQIRWNDQVNLPVQVSQLPRETVLRVSLQGVPQPSASGGSPDSSKQRRSPEPLGWATMPLFNFRQVLTSGTQLLCLGPPSQASYAASCSAAHLLQPDSVILQLDFPPTKLDIIFPTPMARGLWLQYNFEDMDPDTRKSLHTIMSKDSVLGLGEDDKVLLWEKRHHLHAQANALPWLLASAPSWQCSALPDVYALLGHWPALSPVHALMLLHSNFADQEVRRTAVEWIACVSDDELADYLPQLLQALKHECYLDNALMRFLLGRSMSNIRIAHYLYWLLKDTLEDGHFGGRSHRVLGALLCCCGRTLRHDLESQTRLVHTLATVAEKVRQATGSTRQAMLQEGMEKVQQTCFRNAGSSRLPICPSLAIRGVNQKACSFFNSNAVPLKVSFLNADPSGEDIQVMFKVGDDLRQDMLTLQMIKIMDKIWLQEGLDMRMVLFKCISTGKERGMVELVLASDTLRKIQVEHGVTGSFKDKPLAEWLQKHNPTEQEYEKAVENFIYSCAGCCVATYVLGICDRHNDNIMLRTTGHMFHIDFGKFLGHAQMFGNIKRDRAPFVLTSDMAYVINGGERPTSRFQHFVDLCCQAYNLIRKHTNLFLNLLGLMMSSGIPELADVQDLKYVYEALMPQATDTEATAQFTRLIESSLGSMATKVNFFIHNLAQRFSGPQTSNEEPTLSFNSKQHSLRTDGRICEASVYAYQKRYNPEKYYIYVVKVVREVMPVPTFILRTFAEFQELHNKLCMLFSSLLLPSFPNKLILGRTHVEEVASRRKTDLHNYLQELMQCKADITECDLLYTFFHPILRDEKVKEEVTRLNAEPFPQTLTAEKVGGKVKLSVSYRNAALFIMVMHIKDLVFTDGADPDPYVKTYLLPDPNRVTKRKTKIARKTLNPTYNEMLVYNCFSKEALKQRRLQLSVWSAEALRENIFLGGLSLSLRELDLDHETVGWFPLQGSLGE</sequence>
<proteinExistence type="inferred from homology"/>
<dbReference type="Pfam" id="PF00454">
    <property type="entry name" value="PI3_PI4_kinase"/>
    <property type="match status" value="1"/>
</dbReference>
<dbReference type="GO" id="GO:0005942">
    <property type="term" value="C:phosphatidylinositol 3-kinase complex"/>
    <property type="evidence" value="ECO:0007669"/>
    <property type="project" value="TreeGrafter"/>
</dbReference>
<dbReference type="SUPFAM" id="SSF56112">
    <property type="entry name" value="Protein kinase-like (PK-like)"/>
    <property type="match status" value="1"/>
</dbReference>
<feature type="domain" description="PI3K-RBD" evidence="23">
    <location>
        <begin position="512"/>
        <end position="600"/>
    </location>
</feature>
<dbReference type="SMART" id="SM00312">
    <property type="entry name" value="PX"/>
    <property type="match status" value="1"/>
</dbReference>
<dbReference type="GO" id="GO:0035005">
    <property type="term" value="F:1-phosphatidylinositol-4-phosphate 3-kinase activity"/>
    <property type="evidence" value="ECO:0007669"/>
    <property type="project" value="UniProtKB-EC"/>
</dbReference>
<evidence type="ECO:0000313" key="25">
    <source>
        <dbReference type="Proteomes" id="UP001318040"/>
    </source>
</evidence>
<dbReference type="SMART" id="SM00146">
    <property type="entry name" value="PI3Kc"/>
    <property type="match status" value="1"/>
</dbReference>
<dbReference type="PROSITE" id="PS00915">
    <property type="entry name" value="PI3_4_KINASE_1"/>
    <property type="match status" value="1"/>
</dbReference>
<feature type="compositionally biased region" description="Polar residues" evidence="18">
    <location>
        <begin position="874"/>
        <end position="887"/>
    </location>
</feature>
<comment type="subcellular location">
    <subcellularLocation>
        <location evidence="4">Cell membrane</location>
    </subcellularLocation>
    <subcellularLocation>
        <location evidence="5">Cytoplasm</location>
    </subcellularLocation>
    <subcellularLocation>
        <location evidence="3">Nucleus</location>
    </subcellularLocation>
</comment>
<dbReference type="PROSITE" id="PS00916">
    <property type="entry name" value="PI3_4_KINASE_2"/>
    <property type="match status" value="1"/>
</dbReference>
<dbReference type="InterPro" id="IPR000008">
    <property type="entry name" value="C2_dom"/>
</dbReference>
<dbReference type="Pfam" id="PF00792">
    <property type="entry name" value="PI3K_C2"/>
    <property type="match status" value="1"/>
</dbReference>
<dbReference type="SMART" id="SM00144">
    <property type="entry name" value="PI3K_rbd"/>
    <property type="match status" value="1"/>
</dbReference>
<evidence type="ECO:0000313" key="27">
    <source>
        <dbReference type="RefSeq" id="XP_032804754.1"/>
    </source>
</evidence>
<evidence type="ECO:0000259" key="23">
    <source>
        <dbReference type="PROSITE" id="PS51546"/>
    </source>
</evidence>
<feature type="compositionally biased region" description="Polar residues" evidence="18">
    <location>
        <begin position="445"/>
        <end position="455"/>
    </location>
</feature>
<dbReference type="InterPro" id="IPR018936">
    <property type="entry name" value="PI3/4_kinase_CS"/>
</dbReference>
<dbReference type="InterPro" id="IPR016024">
    <property type="entry name" value="ARM-type_fold"/>
</dbReference>
<feature type="domain" description="C2" evidence="19">
    <location>
        <begin position="1671"/>
        <end position="1790"/>
    </location>
</feature>
<dbReference type="SUPFAM" id="SSF64268">
    <property type="entry name" value="PX domain"/>
    <property type="match status" value="1"/>
</dbReference>
<evidence type="ECO:0000256" key="9">
    <source>
        <dbReference type="ARBA" id="ARBA00022679"/>
    </source>
</evidence>
<dbReference type="Proteomes" id="UP001318040">
    <property type="component" value="Chromosome 7"/>
</dbReference>
<evidence type="ECO:0000256" key="5">
    <source>
        <dbReference type="ARBA" id="ARBA00004496"/>
    </source>
</evidence>
<dbReference type="Pfam" id="PF00787">
    <property type="entry name" value="PX"/>
    <property type="match status" value="1"/>
</dbReference>
<dbReference type="KEGG" id="pmrn:116939884"/>
<feature type="region of interest" description="Disordered" evidence="18">
    <location>
        <begin position="388"/>
        <end position="466"/>
    </location>
</feature>
<keyword evidence="8" id="KW-0963">Cytoplasm</keyword>
<dbReference type="Pfam" id="PF00794">
    <property type="entry name" value="PI3K_rbd"/>
    <property type="match status" value="1"/>
</dbReference>
<dbReference type="InterPro" id="IPR000403">
    <property type="entry name" value="PI3/4_kinase_cat_dom"/>
</dbReference>
<dbReference type="CDD" id="cd08381">
    <property type="entry name" value="C2B_PI3K_class_II"/>
    <property type="match status" value="1"/>
</dbReference>
<evidence type="ECO:0000256" key="11">
    <source>
        <dbReference type="ARBA" id="ARBA00022777"/>
    </source>
</evidence>
<keyword evidence="15" id="KW-0539">Nucleus</keyword>
<reference evidence="26 27" key="1">
    <citation type="submission" date="2025-04" db="UniProtKB">
        <authorList>
            <consortium name="RefSeq"/>
        </authorList>
    </citation>
    <scope>IDENTIFICATION</scope>
    <source>
        <tissue evidence="26 27">Sperm</tissue>
    </source>
</reference>
<evidence type="ECO:0000259" key="21">
    <source>
        <dbReference type="PROSITE" id="PS50290"/>
    </source>
</evidence>
<dbReference type="FunFam" id="1.10.1070.11:FF:000003">
    <property type="entry name" value="Phosphatidylinositol 4-phosphate 3-kinase C2 domain-containing subunit beta"/>
    <property type="match status" value="1"/>
</dbReference>
<dbReference type="InterPro" id="IPR002420">
    <property type="entry name" value="PI3K-type_C2_dom"/>
</dbReference>
<dbReference type="GeneID" id="116939884"/>
<dbReference type="GO" id="GO:0005886">
    <property type="term" value="C:plasma membrane"/>
    <property type="evidence" value="ECO:0007669"/>
    <property type="project" value="UniProtKB-SubCell"/>
</dbReference>
<evidence type="ECO:0000256" key="15">
    <source>
        <dbReference type="ARBA" id="ARBA00023242"/>
    </source>
</evidence>
<dbReference type="InterPro" id="IPR011009">
    <property type="entry name" value="Kinase-like_dom_sf"/>
</dbReference>